<dbReference type="PROSITE" id="PS50928">
    <property type="entry name" value="ABC_TM1"/>
    <property type="match status" value="1"/>
</dbReference>
<dbReference type="InterPro" id="IPR000515">
    <property type="entry name" value="MetI-like"/>
</dbReference>
<feature type="transmembrane region" description="Helical" evidence="7">
    <location>
        <begin position="116"/>
        <end position="137"/>
    </location>
</feature>
<evidence type="ECO:0000256" key="3">
    <source>
        <dbReference type="ARBA" id="ARBA00022475"/>
    </source>
</evidence>
<feature type="transmembrane region" description="Helical" evidence="7">
    <location>
        <begin position="163"/>
        <end position="187"/>
    </location>
</feature>
<comment type="similarity">
    <text evidence="7">Belongs to the binding-protein-dependent transport system permease family.</text>
</comment>
<keyword evidence="10" id="KW-1185">Reference proteome</keyword>
<dbReference type="RefSeq" id="WP_188887012.1">
    <property type="nucleotide sequence ID" value="NZ_BMHY01000001.1"/>
</dbReference>
<reference evidence="9 10" key="1">
    <citation type="journal article" date="2014" name="Int. J. Syst. Evol. Microbiol.">
        <title>Complete genome sequence of Corynebacterium casei LMG S-19264T (=DSM 44701T), isolated from a smear-ripened cheese.</title>
        <authorList>
            <consortium name="US DOE Joint Genome Institute (JGI-PGF)"/>
            <person name="Walter F."/>
            <person name="Albersmeier A."/>
            <person name="Kalinowski J."/>
            <person name="Ruckert C."/>
        </authorList>
    </citation>
    <scope>NUCLEOTIDE SEQUENCE [LARGE SCALE GENOMIC DNA]</scope>
    <source>
        <strain evidence="9 10">CGMCC 1.15286</strain>
    </source>
</reference>
<protein>
    <submittedName>
        <fullName evidence="9">Sugar ABC transporter permease</fullName>
    </submittedName>
</protein>
<dbReference type="Proteomes" id="UP000600247">
    <property type="component" value="Unassembled WGS sequence"/>
</dbReference>
<feature type="domain" description="ABC transmembrane type-1" evidence="8">
    <location>
        <begin position="76"/>
        <end position="294"/>
    </location>
</feature>
<evidence type="ECO:0000313" key="9">
    <source>
        <dbReference type="EMBL" id="GGG52214.1"/>
    </source>
</evidence>
<dbReference type="PANTHER" id="PTHR43227">
    <property type="entry name" value="BLL4140 PROTEIN"/>
    <property type="match status" value="1"/>
</dbReference>
<dbReference type="Gene3D" id="1.10.3720.10">
    <property type="entry name" value="MetI-like"/>
    <property type="match status" value="1"/>
</dbReference>
<dbReference type="GO" id="GO:0005886">
    <property type="term" value="C:plasma membrane"/>
    <property type="evidence" value="ECO:0007669"/>
    <property type="project" value="UniProtKB-SubCell"/>
</dbReference>
<dbReference type="Pfam" id="PF00528">
    <property type="entry name" value="BPD_transp_1"/>
    <property type="match status" value="1"/>
</dbReference>
<dbReference type="AlphaFoldDB" id="A0A917GMZ3"/>
<feature type="transmembrane region" description="Helical" evidence="7">
    <location>
        <begin position="16"/>
        <end position="36"/>
    </location>
</feature>
<comment type="subcellular location">
    <subcellularLocation>
        <location evidence="1 7">Cell membrane</location>
        <topology evidence="1 7">Multi-pass membrane protein</topology>
    </subcellularLocation>
</comment>
<keyword evidence="6 7" id="KW-0472">Membrane</keyword>
<evidence type="ECO:0000256" key="6">
    <source>
        <dbReference type="ARBA" id="ARBA00023136"/>
    </source>
</evidence>
<evidence type="ECO:0000259" key="8">
    <source>
        <dbReference type="PROSITE" id="PS50928"/>
    </source>
</evidence>
<dbReference type="InterPro" id="IPR035906">
    <property type="entry name" value="MetI-like_sf"/>
</dbReference>
<accession>A0A917GMZ3</accession>
<evidence type="ECO:0000256" key="4">
    <source>
        <dbReference type="ARBA" id="ARBA00022692"/>
    </source>
</evidence>
<feature type="transmembrane region" description="Helical" evidence="7">
    <location>
        <begin position="273"/>
        <end position="298"/>
    </location>
</feature>
<dbReference type="PANTHER" id="PTHR43227:SF11">
    <property type="entry name" value="BLL4140 PROTEIN"/>
    <property type="match status" value="1"/>
</dbReference>
<evidence type="ECO:0000313" key="10">
    <source>
        <dbReference type="Proteomes" id="UP000600247"/>
    </source>
</evidence>
<evidence type="ECO:0000256" key="7">
    <source>
        <dbReference type="RuleBase" id="RU363032"/>
    </source>
</evidence>
<keyword evidence="2 7" id="KW-0813">Transport</keyword>
<keyword evidence="5 7" id="KW-1133">Transmembrane helix</keyword>
<evidence type="ECO:0000256" key="1">
    <source>
        <dbReference type="ARBA" id="ARBA00004651"/>
    </source>
</evidence>
<gene>
    <name evidence="9" type="primary">ypdA</name>
    <name evidence="9" type="ORF">GCM10010918_01140</name>
</gene>
<name>A0A917GMZ3_9BACL</name>
<feature type="transmembrane region" description="Helical" evidence="7">
    <location>
        <begin position="87"/>
        <end position="104"/>
    </location>
</feature>
<dbReference type="EMBL" id="BMHY01000001">
    <property type="protein sequence ID" value="GGG52214.1"/>
    <property type="molecule type" value="Genomic_DNA"/>
</dbReference>
<dbReference type="CDD" id="cd06261">
    <property type="entry name" value="TM_PBP2"/>
    <property type="match status" value="1"/>
</dbReference>
<proteinExistence type="inferred from homology"/>
<keyword evidence="3" id="KW-1003">Cell membrane</keyword>
<dbReference type="InterPro" id="IPR050809">
    <property type="entry name" value="UgpAE/MalFG_permease"/>
</dbReference>
<evidence type="ECO:0000256" key="5">
    <source>
        <dbReference type="ARBA" id="ARBA00022989"/>
    </source>
</evidence>
<feature type="transmembrane region" description="Helical" evidence="7">
    <location>
        <begin position="218"/>
        <end position="245"/>
    </location>
</feature>
<organism evidence="9 10">
    <name type="scientific">Paenibacillus radicis</name>
    <name type="common">ex Gao et al. 2016</name>
    <dbReference type="NCBI Taxonomy" id="1737354"/>
    <lineage>
        <taxon>Bacteria</taxon>
        <taxon>Bacillati</taxon>
        <taxon>Bacillota</taxon>
        <taxon>Bacilli</taxon>
        <taxon>Bacillales</taxon>
        <taxon>Paenibacillaceae</taxon>
        <taxon>Paenibacillus</taxon>
    </lineage>
</organism>
<keyword evidence="4 7" id="KW-0812">Transmembrane</keyword>
<sequence>MKLTTSIAKELWTNRAYYLMALPGLLLLIAFAYLPYPGMLIAFKNFNPIQGIFGSPWSGFDNFKFLFSNDDILRITFNTFWINANQILWGTILAVVFAILLNEIKNNAVKKWFQSILFLPYFFSFVIVGKLILLIFANENGLANGLIQIFHGMPKEWYAVPEYWVKIIVSAGVWKNVGYSVIIYLAAITSINDEMMEAASLDGASRIQKIRYIMLPNLIPTIITLTLLAIGKIFFGDFALIYAIVENNGLLYPTTDVIETYIYRALINGGQEYGMITAIGLYQSILGFIVVLGSNWLVKRYDKDYSLF</sequence>
<dbReference type="SUPFAM" id="SSF161098">
    <property type="entry name" value="MetI-like"/>
    <property type="match status" value="1"/>
</dbReference>
<evidence type="ECO:0000256" key="2">
    <source>
        <dbReference type="ARBA" id="ARBA00022448"/>
    </source>
</evidence>
<comment type="caution">
    <text evidence="9">The sequence shown here is derived from an EMBL/GenBank/DDBJ whole genome shotgun (WGS) entry which is preliminary data.</text>
</comment>
<dbReference type="GO" id="GO:0055085">
    <property type="term" value="P:transmembrane transport"/>
    <property type="evidence" value="ECO:0007669"/>
    <property type="project" value="InterPro"/>
</dbReference>